<dbReference type="InterPro" id="IPR036412">
    <property type="entry name" value="HAD-like_sf"/>
</dbReference>
<dbReference type="PRINTS" id="PR00413">
    <property type="entry name" value="HADHALOGNASE"/>
</dbReference>
<dbReference type="Gene3D" id="3.40.50.1000">
    <property type="entry name" value="HAD superfamily/HAD-like"/>
    <property type="match status" value="1"/>
</dbReference>
<sequence>MPYRGVIFDLFGTLIDGWDEVQARESSAELAAALEVPWEPFRELIDTTYTERATGALGDLPEMLRELCRRIGFEPSEAAVERASRLRLAQFLEVLSTPRAETVSLLPTLRDRGIRVGLISDCSSETPRLWPTLAWARPIQVSLFSWSERRRKPAPQLYLSALTRLDLSAAECLYVGDGGSRELSGAEALQIRALRIVHRPVSPGSHFQYDPETDWRGSEISTLSELLPLLEP</sequence>
<organism evidence="2">
    <name type="scientific">mine drainage metagenome</name>
    <dbReference type="NCBI Taxonomy" id="410659"/>
    <lineage>
        <taxon>unclassified sequences</taxon>
        <taxon>metagenomes</taxon>
        <taxon>ecological metagenomes</taxon>
    </lineage>
</organism>
<dbReference type="SUPFAM" id="SSF56784">
    <property type="entry name" value="HAD-like"/>
    <property type="match status" value="1"/>
</dbReference>
<keyword evidence="1 2" id="KW-0378">Hydrolase</keyword>
<dbReference type="SFLD" id="SFLDS00003">
    <property type="entry name" value="Haloacid_Dehalogenase"/>
    <property type="match status" value="1"/>
</dbReference>
<proteinExistence type="predicted"/>
<dbReference type="GO" id="GO:0016787">
    <property type="term" value="F:hydrolase activity"/>
    <property type="evidence" value="ECO:0007669"/>
    <property type="project" value="UniProtKB-KW"/>
</dbReference>
<reference evidence="2" key="2">
    <citation type="journal article" date="2014" name="ISME J.">
        <title>Microbial stratification in low pH oxic and suboxic macroscopic growths along an acid mine drainage.</title>
        <authorList>
            <person name="Mendez-Garcia C."/>
            <person name="Mesa V."/>
            <person name="Sprenger R.R."/>
            <person name="Richter M."/>
            <person name="Diez M.S."/>
            <person name="Solano J."/>
            <person name="Bargiela R."/>
            <person name="Golyshina O.V."/>
            <person name="Manteca A."/>
            <person name="Ramos J.L."/>
            <person name="Gallego J.R."/>
            <person name="Llorente I."/>
            <person name="Martins Dos Santos V.A."/>
            <person name="Jensen O.N."/>
            <person name="Pelaez A.I."/>
            <person name="Sanchez J."/>
            <person name="Ferrer M."/>
        </authorList>
    </citation>
    <scope>NUCLEOTIDE SEQUENCE</scope>
</reference>
<evidence type="ECO:0000256" key="1">
    <source>
        <dbReference type="ARBA" id="ARBA00022801"/>
    </source>
</evidence>
<comment type="caution">
    <text evidence="2">The sequence shown here is derived from an EMBL/GenBank/DDBJ whole genome shotgun (WGS) entry which is preliminary data.</text>
</comment>
<evidence type="ECO:0000313" key="2">
    <source>
        <dbReference type="EMBL" id="EQD54993.1"/>
    </source>
</evidence>
<dbReference type="InterPro" id="IPR051540">
    <property type="entry name" value="S-2-haloacid_dehalogenase"/>
</dbReference>
<dbReference type="Pfam" id="PF00702">
    <property type="entry name" value="Hydrolase"/>
    <property type="match status" value="1"/>
</dbReference>
<gene>
    <name evidence="2" type="ORF">B1A_11964</name>
</gene>
<accession>T1AEH4</accession>
<dbReference type="InterPro" id="IPR023214">
    <property type="entry name" value="HAD_sf"/>
</dbReference>
<dbReference type="InterPro" id="IPR006439">
    <property type="entry name" value="HAD-SF_hydro_IA"/>
</dbReference>
<name>T1AEH4_9ZZZZ</name>
<protein>
    <submittedName>
        <fullName evidence="2">Haloacid dehalogenase domain protein hydrolase</fullName>
    </submittedName>
</protein>
<dbReference type="PANTHER" id="PTHR43316">
    <property type="entry name" value="HYDROLASE, HALOACID DELAHOGENASE-RELATED"/>
    <property type="match status" value="1"/>
</dbReference>
<reference evidence="2" key="1">
    <citation type="submission" date="2013-08" db="EMBL/GenBank/DDBJ databases">
        <authorList>
            <person name="Mendez C."/>
            <person name="Richter M."/>
            <person name="Ferrer M."/>
            <person name="Sanchez J."/>
        </authorList>
    </citation>
    <scope>NUCLEOTIDE SEQUENCE</scope>
</reference>
<dbReference type="PANTHER" id="PTHR43316:SF3">
    <property type="entry name" value="HALOACID DEHALOGENASE, TYPE II (AFU_ORTHOLOGUE AFUA_2G07750)-RELATED"/>
    <property type="match status" value="1"/>
</dbReference>
<dbReference type="SFLD" id="SFLDG01129">
    <property type="entry name" value="C1.5:_HAD__Beta-PGM__Phosphata"/>
    <property type="match status" value="1"/>
</dbReference>
<dbReference type="AlphaFoldDB" id="T1AEH4"/>
<dbReference type="EMBL" id="AUZX01008626">
    <property type="protein sequence ID" value="EQD54993.1"/>
    <property type="molecule type" value="Genomic_DNA"/>
</dbReference>